<keyword evidence="2" id="KW-1185">Reference proteome</keyword>
<sequence>MALIAQSEPDNYLHELASGMDPLGRSSQSMLAVGKTGVNGGVSGALQARVAGSRSVGGTGDLDGEMPLPGIAPRTDQALAIGIGSGVPAYTLTPRRPGTGCFALQQAMASCH</sequence>
<evidence type="ECO:0000313" key="2">
    <source>
        <dbReference type="Proteomes" id="UP000494363"/>
    </source>
</evidence>
<organism evidence="1 2">
    <name type="scientific">Paraburkholderia humisilvae</name>
    <dbReference type="NCBI Taxonomy" id="627669"/>
    <lineage>
        <taxon>Bacteria</taxon>
        <taxon>Pseudomonadati</taxon>
        <taxon>Pseudomonadota</taxon>
        <taxon>Betaproteobacteria</taxon>
        <taxon>Burkholderiales</taxon>
        <taxon>Burkholderiaceae</taxon>
        <taxon>Paraburkholderia</taxon>
    </lineage>
</organism>
<dbReference type="AlphaFoldDB" id="A0A6J5F6A4"/>
<reference evidence="1 2" key="1">
    <citation type="submission" date="2020-04" db="EMBL/GenBank/DDBJ databases">
        <authorList>
            <person name="De Canck E."/>
        </authorList>
    </citation>
    <scope>NUCLEOTIDE SEQUENCE [LARGE SCALE GENOMIC DNA]</scope>
    <source>
        <strain evidence="1 2">LMG 29542</strain>
    </source>
</reference>
<evidence type="ECO:0000313" key="1">
    <source>
        <dbReference type="EMBL" id="CAB3773027.1"/>
    </source>
</evidence>
<protein>
    <submittedName>
        <fullName evidence="1">Uncharacterized protein</fullName>
    </submittedName>
</protein>
<dbReference type="Proteomes" id="UP000494363">
    <property type="component" value="Unassembled WGS sequence"/>
</dbReference>
<gene>
    <name evidence="1" type="ORF">LMG29542_07078</name>
</gene>
<proteinExistence type="predicted"/>
<name>A0A6J5F6A4_9BURK</name>
<dbReference type="EMBL" id="CADIKH010000067">
    <property type="protein sequence ID" value="CAB3773027.1"/>
    <property type="molecule type" value="Genomic_DNA"/>
</dbReference>
<accession>A0A6J5F6A4</accession>